<dbReference type="Proteomes" id="UP000183809">
    <property type="component" value="Unassembled WGS sequence"/>
</dbReference>
<dbReference type="EMBL" id="MNUE01000056">
    <property type="protein sequence ID" value="OJD30761.1"/>
    <property type="molecule type" value="Genomic_DNA"/>
</dbReference>
<gene>
    <name evidence="2" type="ORF">BKCO1_5600014</name>
</gene>
<feature type="compositionally biased region" description="Basic and acidic residues" evidence="1">
    <location>
        <begin position="671"/>
        <end position="683"/>
    </location>
</feature>
<dbReference type="RefSeq" id="XP_020127021.1">
    <property type="nucleotide sequence ID" value="XM_020277372.1"/>
</dbReference>
<feature type="region of interest" description="Disordered" evidence="1">
    <location>
        <begin position="36"/>
        <end position="112"/>
    </location>
</feature>
<dbReference type="STRING" id="236234.A0A1J9QQN4"/>
<name>A0A1J9QQN4_9PEZI</name>
<keyword evidence="3" id="KW-1185">Reference proteome</keyword>
<feature type="compositionally biased region" description="Basic and acidic residues" evidence="1">
    <location>
        <begin position="539"/>
        <end position="549"/>
    </location>
</feature>
<accession>A0A1J9QQN4</accession>
<proteinExistence type="predicted"/>
<feature type="compositionally biased region" description="Polar residues" evidence="1">
    <location>
        <begin position="36"/>
        <end position="47"/>
    </location>
</feature>
<evidence type="ECO:0000313" key="3">
    <source>
        <dbReference type="Proteomes" id="UP000183809"/>
    </source>
</evidence>
<dbReference type="AlphaFoldDB" id="A0A1J9QQN4"/>
<organism evidence="2 3">
    <name type="scientific">Diplodia corticola</name>
    <dbReference type="NCBI Taxonomy" id="236234"/>
    <lineage>
        <taxon>Eukaryota</taxon>
        <taxon>Fungi</taxon>
        <taxon>Dikarya</taxon>
        <taxon>Ascomycota</taxon>
        <taxon>Pezizomycotina</taxon>
        <taxon>Dothideomycetes</taxon>
        <taxon>Dothideomycetes incertae sedis</taxon>
        <taxon>Botryosphaeriales</taxon>
        <taxon>Botryosphaeriaceae</taxon>
        <taxon>Diplodia</taxon>
    </lineage>
</organism>
<protein>
    <submittedName>
        <fullName evidence="2">Ubiquinol-cytochrome-c reductase cytochrome c1</fullName>
    </submittedName>
</protein>
<feature type="compositionally biased region" description="Basic and acidic residues" evidence="1">
    <location>
        <begin position="562"/>
        <end position="596"/>
    </location>
</feature>
<reference evidence="2 3" key="1">
    <citation type="submission" date="2016-10" db="EMBL/GenBank/DDBJ databases">
        <title>Proteomics and genomics reveal pathogen-plant mechanisms compatible with a hemibiotrophic lifestyle of Diplodia corticola.</title>
        <authorList>
            <person name="Fernandes I."/>
            <person name="De Jonge R."/>
            <person name="Van De Peer Y."/>
            <person name="Devreese B."/>
            <person name="Alves A."/>
            <person name="Esteves A.C."/>
        </authorList>
    </citation>
    <scope>NUCLEOTIDE SEQUENCE [LARGE SCALE GENOMIC DNA]</scope>
    <source>
        <strain evidence="2 3">CBS 112549</strain>
    </source>
</reference>
<evidence type="ECO:0000313" key="2">
    <source>
        <dbReference type="EMBL" id="OJD30761.1"/>
    </source>
</evidence>
<dbReference type="GeneID" id="31017633"/>
<feature type="compositionally biased region" description="Basic and acidic residues" evidence="1">
    <location>
        <begin position="478"/>
        <end position="514"/>
    </location>
</feature>
<feature type="compositionally biased region" description="Basic residues" evidence="1">
    <location>
        <begin position="56"/>
        <end position="68"/>
    </location>
</feature>
<sequence length="697" mass="79563">MYRLRLRAPAGRWRALTKHPIMLPRAYESVRFMASEPTTDAQKQMPSSPIDERILDRKKRIEGKKASKATKWEAKGEATEEASTPPPVPSGGAAEATKQTTNAVAPTPTRRGVSADLAQKLRNNPWKLPASFWSQHQRVFLVFRPFFHRNRTPERSRKAFYLLYKKYEPLFQHLTGEYTLDNLWELVSEYRRRKGFESAEAAAMLCPDLDHPLPEPPTIKELDEALTSGDCKYMEDVAAMTPHEIAEHSRQMAHEIEVQDAENVPEEGILDRKSLLISYRAQHVILTNVQTILEHICFDFLKEFAPEYIAKMEWDTVEMAELDISAGHMLQAFGVLKSRAGLAMGSREWGHLMNTCVRVRNHAVHRDPVGDVTLKDWIQTAVRFAEALGEYERADQLESVLIEVGVRTKKAKKAKRMLTIELKTGLKELARKRRELDQQEREMMDGMYARDTTARDNISNELRDSLLRVFAGKYSVTTHRDASARREKARREEARRLEEQLRAEQELEDQKEQEQPQEEEEEEEAEEEKEDEEGDEDQKEMLLQERGGLEEAEELYQPNKSQEQEDKGQAIKEAGIDDGERPAQEVNWRELVDNVDLRSPQPEGETLSGLGAVPHSHGTDLGPAAVVLRTGKFALLPTHDDGTSTRTAAELAPKAVAPSVHSDPLPDESTSTERAEAKPEEKSRLKSFFNRWRFPFT</sequence>
<feature type="region of interest" description="Disordered" evidence="1">
    <location>
        <begin position="637"/>
        <end position="683"/>
    </location>
</feature>
<comment type="caution">
    <text evidence="2">The sequence shown here is derived from an EMBL/GenBank/DDBJ whole genome shotgun (WGS) entry which is preliminary data.</text>
</comment>
<dbReference type="OrthoDB" id="5324651at2759"/>
<feature type="region of interest" description="Disordered" evidence="1">
    <location>
        <begin position="477"/>
        <end position="616"/>
    </location>
</feature>
<evidence type="ECO:0000256" key="1">
    <source>
        <dbReference type="SAM" id="MobiDB-lite"/>
    </source>
</evidence>
<feature type="compositionally biased region" description="Acidic residues" evidence="1">
    <location>
        <begin position="515"/>
        <end position="538"/>
    </location>
</feature>